<feature type="domain" description="Reverse transcriptase" evidence="2">
    <location>
        <begin position="126"/>
        <end position="233"/>
    </location>
</feature>
<dbReference type="Proteomes" id="UP000682733">
    <property type="component" value="Unassembled WGS sequence"/>
</dbReference>
<evidence type="ECO:0000313" key="6">
    <source>
        <dbReference type="EMBL" id="CAF3662313.1"/>
    </source>
</evidence>
<name>A0A813W8L5_9BILA</name>
<dbReference type="InterPro" id="IPR043502">
    <property type="entry name" value="DNA/RNA_pol_sf"/>
</dbReference>
<dbReference type="EMBL" id="CAJOBA010002871">
    <property type="protein sequence ID" value="CAF3662313.1"/>
    <property type="molecule type" value="Genomic_DNA"/>
</dbReference>
<accession>A0A813W8L5</accession>
<dbReference type="InterPro" id="IPR053134">
    <property type="entry name" value="RNA-dir_DNA_polymerase"/>
</dbReference>
<dbReference type="EMBL" id="CAJNOQ010000880">
    <property type="protein sequence ID" value="CAF0847771.1"/>
    <property type="molecule type" value="Genomic_DNA"/>
</dbReference>
<dbReference type="Proteomes" id="UP000663829">
    <property type="component" value="Unassembled WGS sequence"/>
</dbReference>
<feature type="region of interest" description="Disordered" evidence="1">
    <location>
        <begin position="69"/>
        <end position="125"/>
    </location>
</feature>
<dbReference type="Proteomes" id="UP000681722">
    <property type="component" value="Unassembled WGS sequence"/>
</dbReference>
<dbReference type="Pfam" id="PF00078">
    <property type="entry name" value="RVT_1"/>
    <property type="match status" value="1"/>
</dbReference>
<gene>
    <name evidence="3" type="ORF">GPM918_LOCUS5909</name>
    <name evidence="4" type="ORF">OVA965_LOCUS8481</name>
    <name evidence="5" type="ORF">SRO942_LOCUS5909</name>
    <name evidence="6" type="ORF">TMI583_LOCUS8478</name>
</gene>
<dbReference type="Gene3D" id="3.10.10.10">
    <property type="entry name" value="HIV Type 1 Reverse Transcriptase, subunit A, domain 1"/>
    <property type="match status" value="1"/>
</dbReference>
<evidence type="ECO:0000313" key="4">
    <source>
        <dbReference type="EMBL" id="CAF0878217.1"/>
    </source>
</evidence>
<dbReference type="OrthoDB" id="407598at2759"/>
<dbReference type="PANTHER" id="PTHR24559:SF444">
    <property type="entry name" value="REVERSE TRANSCRIPTASE DOMAIN-CONTAINING PROTEIN"/>
    <property type="match status" value="1"/>
</dbReference>
<feature type="compositionally biased region" description="Acidic residues" evidence="1">
    <location>
        <begin position="84"/>
        <end position="116"/>
    </location>
</feature>
<dbReference type="InterPro" id="IPR000477">
    <property type="entry name" value="RT_dom"/>
</dbReference>
<reference evidence="3" key="1">
    <citation type="submission" date="2021-02" db="EMBL/GenBank/DDBJ databases">
        <authorList>
            <person name="Nowell W R."/>
        </authorList>
    </citation>
    <scope>NUCLEOTIDE SEQUENCE</scope>
</reference>
<dbReference type="SUPFAM" id="SSF56672">
    <property type="entry name" value="DNA/RNA polymerases"/>
    <property type="match status" value="1"/>
</dbReference>
<dbReference type="Proteomes" id="UP000677228">
    <property type="component" value="Unassembled WGS sequence"/>
</dbReference>
<dbReference type="PANTHER" id="PTHR24559">
    <property type="entry name" value="TRANSPOSON TY3-I GAG-POL POLYPROTEIN"/>
    <property type="match status" value="1"/>
</dbReference>
<dbReference type="EMBL" id="CAJOBC010000880">
    <property type="protein sequence ID" value="CAF3635412.1"/>
    <property type="molecule type" value="Genomic_DNA"/>
</dbReference>
<evidence type="ECO:0000313" key="5">
    <source>
        <dbReference type="EMBL" id="CAF3635412.1"/>
    </source>
</evidence>
<dbReference type="CDD" id="cd01647">
    <property type="entry name" value="RT_LTR"/>
    <property type="match status" value="1"/>
</dbReference>
<evidence type="ECO:0000256" key="1">
    <source>
        <dbReference type="SAM" id="MobiDB-lite"/>
    </source>
</evidence>
<sequence length="254" mass="29000">MRNPLLSLQNLSNIETLNVEQTIRNSYELADKLIEQLNTSNVLKKHDVFELDELSGNIGHHLKTKSKLADNSKMDNDNSSAIDSEFDLGDDNDDDDDEPKVDDGDERSYDSNDEDDNKPMKIRDKNSIYRRTNEITTKDPLPRIDEILVQLGESAYFTKLNFKAGYFQMPLHKADQPKTAFSTGDKHLQFTVMLQGIINGSLSFQRVINEILGPARWKYALEYIDVIIIYSKTGRSYDPFGILDTLDKANFSHT</sequence>
<comment type="caution">
    <text evidence="3">The sequence shown here is derived from an EMBL/GenBank/DDBJ whole genome shotgun (WGS) entry which is preliminary data.</text>
</comment>
<keyword evidence="7" id="KW-1185">Reference proteome</keyword>
<organism evidence="3 7">
    <name type="scientific">Didymodactylos carnosus</name>
    <dbReference type="NCBI Taxonomy" id="1234261"/>
    <lineage>
        <taxon>Eukaryota</taxon>
        <taxon>Metazoa</taxon>
        <taxon>Spiralia</taxon>
        <taxon>Gnathifera</taxon>
        <taxon>Rotifera</taxon>
        <taxon>Eurotatoria</taxon>
        <taxon>Bdelloidea</taxon>
        <taxon>Philodinida</taxon>
        <taxon>Philodinidae</taxon>
        <taxon>Didymodactylos</taxon>
    </lineage>
</organism>
<dbReference type="EMBL" id="CAJNOK010002869">
    <property type="protein sequence ID" value="CAF0878217.1"/>
    <property type="molecule type" value="Genomic_DNA"/>
</dbReference>
<dbReference type="AlphaFoldDB" id="A0A813W8L5"/>
<evidence type="ECO:0000313" key="3">
    <source>
        <dbReference type="EMBL" id="CAF0847771.1"/>
    </source>
</evidence>
<evidence type="ECO:0000313" key="7">
    <source>
        <dbReference type="Proteomes" id="UP000663829"/>
    </source>
</evidence>
<proteinExistence type="predicted"/>
<protein>
    <recommendedName>
        <fullName evidence="2">Reverse transcriptase domain-containing protein</fullName>
    </recommendedName>
</protein>
<evidence type="ECO:0000259" key="2">
    <source>
        <dbReference type="Pfam" id="PF00078"/>
    </source>
</evidence>
<dbReference type="Gene3D" id="3.30.70.270">
    <property type="match status" value="1"/>
</dbReference>
<dbReference type="InterPro" id="IPR043128">
    <property type="entry name" value="Rev_trsase/Diguanyl_cyclase"/>
</dbReference>